<reference evidence="2" key="1">
    <citation type="journal article" date="2019" name="Int. J. Syst. Evol. Microbiol.">
        <title>The Global Catalogue of Microorganisms (GCM) 10K type strain sequencing project: providing services to taxonomists for standard genome sequencing and annotation.</title>
        <authorList>
            <consortium name="The Broad Institute Genomics Platform"/>
            <consortium name="The Broad Institute Genome Sequencing Center for Infectious Disease"/>
            <person name="Wu L."/>
            <person name="Ma J."/>
        </authorList>
    </citation>
    <scope>NUCLEOTIDE SEQUENCE [LARGE SCALE GENOMIC DNA]</scope>
    <source>
        <strain evidence="2">CCUG 62974</strain>
    </source>
</reference>
<sequence>PDRGVLAPGRLADIVQWDADHEGAFAWAFGLKPRRVWRGGTPVQ</sequence>
<gene>
    <name evidence="1" type="ORF">ACFQ08_42955</name>
</gene>
<dbReference type="InterPro" id="IPR011059">
    <property type="entry name" value="Metal-dep_hydrolase_composite"/>
</dbReference>
<dbReference type="SUPFAM" id="SSF51338">
    <property type="entry name" value="Composite domain of metallo-dependent hydrolases"/>
    <property type="match status" value="1"/>
</dbReference>
<accession>A0ABW3E8I8</accession>
<dbReference type="EMBL" id="JBHTHX010003104">
    <property type="protein sequence ID" value="MFD0891351.1"/>
    <property type="molecule type" value="Genomic_DNA"/>
</dbReference>
<evidence type="ECO:0000313" key="2">
    <source>
        <dbReference type="Proteomes" id="UP001597024"/>
    </source>
</evidence>
<protein>
    <submittedName>
        <fullName evidence="1">Imidazolonepropionase</fullName>
    </submittedName>
</protein>
<feature type="non-terminal residue" evidence="1">
    <location>
        <position position="1"/>
    </location>
</feature>
<name>A0ABW3E8I8_9ACTN</name>
<evidence type="ECO:0000313" key="1">
    <source>
        <dbReference type="EMBL" id="MFD0891351.1"/>
    </source>
</evidence>
<proteinExistence type="predicted"/>
<dbReference type="Proteomes" id="UP001597024">
    <property type="component" value="Unassembled WGS sequence"/>
</dbReference>
<comment type="caution">
    <text evidence="1">The sequence shown here is derived from an EMBL/GenBank/DDBJ whole genome shotgun (WGS) entry which is preliminary data.</text>
</comment>
<keyword evidence="2" id="KW-1185">Reference proteome</keyword>
<organism evidence="1 2">
    <name type="scientific">Streptosporangium algeriense</name>
    <dbReference type="NCBI Taxonomy" id="1682748"/>
    <lineage>
        <taxon>Bacteria</taxon>
        <taxon>Bacillati</taxon>
        <taxon>Actinomycetota</taxon>
        <taxon>Actinomycetes</taxon>
        <taxon>Streptosporangiales</taxon>
        <taxon>Streptosporangiaceae</taxon>
        <taxon>Streptosporangium</taxon>
    </lineage>
</organism>